<dbReference type="EnsemblMetazoa" id="CapteT224174">
    <property type="protein sequence ID" value="CapteP224174"/>
    <property type="gene ID" value="CapteG224174"/>
</dbReference>
<accession>R7T5P6</accession>
<name>R7T5P6_CAPTE</name>
<dbReference type="EMBL" id="KB311733">
    <property type="protein sequence ID" value="ELT88704.1"/>
    <property type="molecule type" value="Genomic_DNA"/>
</dbReference>
<dbReference type="OrthoDB" id="2123049at2759"/>
<dbReference type="Gene3D" id="2.130.10.10">
    <property type="entry name" value="YVTN repeat-like/Quinoprotein amine dehydrogenase"/>
    <property type="match status" value="1"/>
</dbReference>
<keyword evidence="3" id="KW-1185">Reference proteome</keyword>
<reference evidence="3" key="1">
    <citation type="submission" date="2012-12" db="EMBL/GenBank/DDBJ databases">
        <authorList>
            <person name="Hellsten U."/>
            <person name="Grimwood J."/>
            <person name="Chapman J.A."/>
            <person name="Shapiro H."/>
            <person name="Aerts A."/>
            <person name="Otillar R.P."/>
            <person name="Terry A.Y."/>
            <person name="Boore J.L."/>
            <person name="Simakov O."/>
            <person name="Marletaz F."/>
            <person name="Cho S.-J."/>
            <person name="Edsinger-Gonzales E."/>
            <person name="Havlak P."/>
            <person name="Kuo D.-H."/>
            <person name="Larsson T."/>
            <person name="Lv J."/>
            <person name="Arendt D."/>
            <person name="Savage R."/>
            <person name="Osoegawa K."/>
            <person name="de Jong P."/>
            <person name="Lindberg D.R."/>
            <person name="Seaver E.C."/>
            <person name="Weisblat D.A."/>
            <person name="Putnam N.H."/>
            <person name="Grigoriev I.V."/>
            <person name="Rokhsar D.S."/>
        </authorList>
    </citation>
    <scope>NUCLEOTIDE SEQUENCE</scope>
    <source>
        <strain evidence="3">I ESC-2004</strain>
    </source>
</reference>
<reference evidence="1 3" key="2">
    <citation type="journal article" date="2013" name="Nature">
        <title>Insights into bilaterian evolution from three spiralian genomes.</title>
        <authorList>
            <person name="Simakov O."/>
            <person name="Marletaz F."/>
            <person name="Cho S.J."/>
            <person name="Edsinger-Gonzales E."/>
            <person name="Havlak P."/>
            <person name="Hellsten U."/>
            <person name="Kuo D.H."/>
            <person name="Larsson T."/>
            <person name="Lv J."/>
            <person name="Arendt D."/>
            <person name="Savage R."/>
            <person name="Osoegawa K."/>
            <person name="de Jong P."/>
            <person name="Grimwood J."/>
            <person name="Chapman J.A."/>
            <person name="Shapiro H."/>
            <person name="Aerts A."/>
            <person name="Otillar R.P."/>
            <person name="Terry A.Y."/>
            <person name="Boore J.L."/>
            <person name="Grigoriev I.V."/>
            <person name="Lindberg D.R."/>
            <person name="Seaver E.C."/>
            <person name="Weisblat D.A."/>
            <person name="Putnam N.H."/>
            <person name="Rokhsar D.S."/>
        </authorList>
    </citation>
    <scope>NUCLEOTIDE SEQUENCE</scope>
    <source>
        <strain evidence="1 3">I ESC-2004</strain>
    </source>
</reference>
<dbReference type="EMBL" id="AMQN01003410">
    <property type="status" value="NOT_ANNOTATED_CDS"/>
    <property type="molecule type" value="Genomic_DNA"/>
</dbReference>
<evidence type="ECO:0000313" key="2">
    <source>
        <dbReference type="EnsemblMetazoa" id="CapteP224174"/>
    </source>
</evidence>
<dbReference type="InterPro" id="IPR015943">
    <property type="entry name" value="WD40/YVTN_repeat-like_dom_sf"/>
</dbReference>
<dbReference type="Proteomes" id="UP000014760">
    <property type="component" value="Unassembled WGS sequence"/>
</dbReference>
<evidence type="ECO:0000313" key="3">
    <source>
        <dbReference type="Proteomes" id="UP000014760"/>
    </source>
</evidence>
<dbReference type="EMBL" id="AMQN01003411">
    <property type="status" value="NOT_ANNOTATED_CDS"/>
    <property type="molecule type" value="Genomic_DNA"/>
</dbReference>
<dbReference type="OMA" id="NHQILYR"/>
<dbReference type="HOGENOM" id="CLU_052568_0_0_1"/>
<protein>
    <submittedName>
        <fullName evidence="1 2">Uncharacterized protein</fullName>
    </submittedName>
</protein>
<dbReference type="AlphaFoldDB" id="R7T5P6"/>
<gene>
    <name evidence="1" type="ORF">CAPTEDRAFT_224174</name>
</gene>
<dbReference type="InterPro" id="IPR036322">
    <property type="entry name" value="WD40_repeat_dom_sf"/>
</dbReference>
<reference evidence="2" key="3">
    <citation type="submission" date="2015-06" db="UniProtKB">
        <authorList>
            <consortium name="EnsemblMetazoa"/>
        </authorList>
    </citation>
    <scope>IDENTIFICATION</scope>
</reference>
<organism evidence="1">
    <name type="scientific">Capitella teleta</name>
    <name type="common">Polychaete worm</name>
    <dbReference type="NCBI Taxonomy" id="283909"/>
    <lineage>
        <taxon>Eukaryota</taxon>
        <taxon>Metazoa</taxon>
        <taxon>Spiralia</taxon>
        <taxon>Lophotrochozoa</taxon>
        <taxon>Annelida</taxon>
        <taxon>Polychaeta</taxon>
        <taxon>Sedentaria</taxon>
        <taxon>Scolecida</taxon>
        <taxon>Capitellidae</taxon>
        <taxon>Capitella</taxon>
    </lineage>
</organism>
<dbReference type="SUPFAM" id="SSF50978">
    <property type="entry name" value="WD40 repeat-like"/>
    <property type="match status" value="1"/>
</dbReference>
<proteinExistence type="predicted"/>
<sequence length="307" mass="33454">MEAWRRVSKLAALSFPTTPVKGRGSVLEALLQLKCRLIIGGEDGVVNVYELPSATSGETFDLKILCRKAVSKSSIECLQILQDSFGSAAVVTGDTMGHLWAFSPYSDLWRLRLTDSKQPKSQNSTQVQCLLTANLQSKHGQTCGYLLATDHSQHLHFIHQGTVVLTLKTPSTITAMCEGKFICPTEIETKDPSGTSNPACETQVALGSSTGAIYIMTNFEIYTEEFAHVQLPITSLETLPPVDGKNGLLCAGHFNALCVFREGKELSRFPTSSWVTSLCLEEEEDGKCRVVIGCDDRTVYAVQIGIS</sequence>
<evidence type="ECO:0000313" key="1">
    <source>
        <dbReference type="EMBL" id="ELT88704.1"/>
    </source>
</evidence>